<accession>A0AAD7QGD3</accession>
<dbReference type="GO" id="GO:0080188">
    <property type="term" value="P:gene silencing by siRNA-directed DNA methylation"/>
    <property type="evidence" value="ECO:0007669"/>
    <property type="project" value="InterPro"/>
</dbReference>
<comment type="caution">
    <text evidence="2">The sequence shown here is derived from an EMBL/GenBank/DDBJ whole genome shotgun (WGS) entry which is preliminary data.</text>
</comment>
<dbReference type="EMBL" id="JARAOO010000001">
    <property type="protein sequence ID" value="KAJ7980849.1"/>
    <property type="molecule type" value="Genomic_DNA"/>
</dbReference>
<name>A0AAD7QGD3_QUISA</name>
<feature type="domain" description="Factor of DNA methylation 1-5/IDN2" evidence="1">
    <location>
        <begin position="1"/>
        <end position="127"/>
    </location>
</feature>
<protein>
    <submittedName>
        <fullName evidence="2">Factor of DNA methylation like</fullName>
    </submittedName>
</protein>
<gene>
    <name evidence="2" type="ORF">O6P43_000202</name>
</gene>
<dbReference type="Proteomes" id="UP001163823">
    <property type="component" value="Chromosome 1"/>
</dbReference>
<proteinExistence type="predicted"/>
<evidence type="ECO:0000259" key="1">
    <source>
        <dbReference type="Pfam" id="PF03469"/>
    </source>
</evidence>
<dbReference type="PANTHER" id="PTHR21596">
    <property type="entry name" value="RIBONUCLEASE P SUBUNIT P38"/>
    <property type="match status" value="1"/>
</dbReference>
<keyword evidence="3" id="KW-1185">Reference proteome</keyword>
<dbReference type="Pfam" id="PF03469">
    <property type="entry name" value="XH"/>
    <property type="match status" value="1"/>
</dbReference>
<dbReference type="KEGG" id="qsa:O6P43_000202"/>
<dbReference type="InterPro" id="IPR045177">
    <property type="entry name" value="FDM1-5/IDN2"/>
</dbReference>
<organism evidence="2 3">
    <name type="scientific">Quillaja saponaria</name>
    <name type="common">Soap bark tree</name>
    <dbReference type="NCBI Taxonomy" id="32244"/>
    <lineage>
        <taxon>Eukaryota</taxon>
        <taxon>Viridiplantae</taxon>
        <taxon>Streptophyta</taxon>
        <taxon>Embryophyta</taxon>
        <taxon>Tracheophyta</taxon>
        <taxon>Spermatophyta</taxon>
        <taxon>Magnoliopsida</taxon>
        <taxon>eudicotyledons</taxon>
        <taxon>Gunneridae</taxon>
        <taxon>Pentapetalae</taxon>
        <taxon>rosids</taxon>
        <taxon>fabids</taxon>
        <taxon>Fabales</taxon>
        <taxon>Quillajaceae</taxon>
        <taxon>Quillaja</taxon>
    </lineage>
</organism>
<dbReference type="PANTHER" id="PTHR21596:SF23">
    <property type="entry name" value="FACTOR OF DNA METHYLATION 4"/>
    <property type="match status" value="1"/>
</dbReference>
<dbReference type="InterPro" id="IPR005379">
    <property type="entry name" value="FDM1-5/IDN2_XH"/>
</dbReference>
<reference evidence="2 3" key="1">
    <citation type="journal article" date="2023" name="Science">
        <title>Elucidation of the pathway for biosynthesis of saponin adjuvants from the soapbark tree.</title>
        <authorList>
            <person name="Reed J."/>
            <person name="Orme A."/>
            <person name="El-Demerdash A."/>
            <person name="Owen C."/>
            <person name="Martin L.B.B."/>
            <person name="Misra R.C."/>
            <person name="Kikuchi S."/>
            <person name="Rejzek M."/>
            <person name="Martin A.C."/>
            <person name="Harkess A."/>
            <person name="Leebens-Mack J."/>
            <person name="Louveau T."/>
            <person name="Stephenson M.J."/>
            <person name="Osbourn A."/>
        </authorList>
    </citation>
    <scope>NUCLEOTIDE SEQUENCE [LARGE SCALE GENOMIC DNA]</scope>
    <source>
        <strain evidence="2">S10</strain>
    </source>
</reference>
<evidence type="ECO:0000313" key="3">
    <source>
        <dbReference type="Proteomes" id="UP001163823"/>
    </source>
</evidence>
<dbReference type="AlphaFoldDB" id="A0AAD7QGD3"/>
<evidence type="ECO:0000313" key="2">
    <source>
        <dbReference type="EMBL" id="KAJ7980849.1"/>
    </source>
</evidence>
<sequence>MGELDPKPFLASAKRKYPEKEAGYKASDLCSEWDEKLRDPHWQPFITIEGSYKEEMDKNDERLKHLKNEFGDEVFDAVSKALLEMNEYNPSGRFVVPEIWNYGEGREATLKEGTACILNMWKALDRKRKR</sequence>